<dbReference type="Pfam" id="PF12986">
    <property type="entry name" value="DUF3870"/>
    <property type="match status" value="1"/>
</dbReference>
<gene>
    <name evidence="2" type="ORF">F8153_00045</name>
</gene>
<proteinExistence type="predicted"/>
<dbReference type="Proteomes" id="UP000465601">
    <property type="component" value="Unassembled WGS sequence"/>
</dbReference>
<evidence type="ECO:0000259" key="1">
    <source>
        <dbReference type="Pfam" id="PF12986"/>
    </source>
</evidence>
<evidence type="ECO:0000313" key="2">
    <source>
        <dbReference type="EMBL" id="KAB3533789.1"/>
    </source>
</evidence>
<sequence length="113" mass="12564">MGGGMEPYEIFISGYAKLPTGTTAEELYKVIALGIIVDKNTGIILDADCSLVTTVAKLHVHKLLVGKNILNFEEIENEFKSRYYGPAKKALISAFKKCHIKYKQILDNIDVDD</sequence>
<feature type="domain" description="DUF3870" evidence="1">
    <location>
        <begin position="11"/>
        <end position="103"/>
    </location>
</feature>
<organism evidence="2 3">
    <name type="scientific">Alkaliphilus serpentinus</name>
    <dbReference type="NCBI Taxonomy" id="1482731"/>
    <lineage>
        <taxon>Bacteria</taxon>
        <taxon>Bacillati</taxon>
        <taxon>Bacillota</taxon>
        <taxon>Clostridia</taxon>
        <taxon>Peptostreptococcales</taxon>
        <taxon>Natronincolaceae</taxon>
        <taxon>Alkaliphilus</taxon>
    </lineage>
</organism>
<comment type="caution">
    <text evidence="2">The sequence shown here is derived from an EMBL/GenBank/DDBJ whole genome shotgun (WGS) entry which is preliminary data.</text>
</comment>
<evidence type="ECO:0000313" key="3">
    <source>
        <dbReference type="Proteomes" id="UP000465601"/>
    </source>
</evidence>
<name>A0A833M8R8_9FIRM</name>
<keyword evidence="3" id="KW-1185">Reference proteome</keyword>
<reference evidence="2 3" key="1">
    <citation type="submission" date="2019-10" db="EMBL/GenBank/DDBJ databases">
        <title>Alkaliphilus serpentinus sp. nov. and Alkaliphilus pronyensis sp. nov., two novel anaerobic alkaliphilic species isolated from the serpentinized-hosted hydrothermal field of the Prony Bay (New Caledonia).</title>
        <authorList>
            <person name="Postec A."/>
        </authorList>
    </citation>
    <scope>NUCLEOTIDE SEQUENCE [LARGE SCALE GENOMIC DNA]</scope>
    <source>
        <strain evidence="2 3">LacT</strain>
    </source>
</reference>
<dbReference type="RefSeq" id="WP_151864296.1">
    <property type="nucleotide sequence ID" value="NZ_WBZB01000001.1"/>
</dbReference>
<dbReference type="OrthoDB" id="7061730at2"/>
<dbReference type="EMBL" id="WBZB01000001">
    <property type="protein sequence ID" value="KAB3533789.1"/>
    <property type="molecule type" value="Genomic_DNA"/>
</dbReference>
<dbReference type="AlphaFoldDB" id="A0A833M8R8"/>
<protein>
    <submittedName>
        <fullName evidence="2">DUF3870 domain-containing protein</fullName>
    </submittedName>
</protein>
<dbReference type="InterPro" id="IPR024617">
    <property type="entry name" value="DUF3870"/>
</dbReference>
<accession>A0A833M8R8</accession>